<keyword evidence="2" id="KW-1185">Reference proteome</keyword>
<gene>
    <name evidence="1" type="ORF">NEOLEDRAFT_1181609</name>
</gene>
<protein>
    <submittedName>
        <fullName evidence="1">Uncharacterized protein</fullName>
    </submittedName>
</protein>
<dbReference type="InParanoid" id="A0A165PWZ6"/>
<dbReference type="EMBL" id="KV425605">
    <property type="protein sequence ID" value="KZT21603.1"/>
    <property type="molecule type" value="Genomic_DNA"/>
</dbReference>
<evidence type="ECO:0000313" key="1">
    <source>
        <dbReference type="EMBL" id="KZT21603.1"/>
    </source>
</evidence>
<evidence type="ECO:0000313" key="2">
    <source>
        <dbReference type="Proteomes" id="UP000076761"/>
    </source>
</evidence>
<reference evidence="1 2" key="1">
    <citation type="journal article" date="2016" name="Mol. Biol. Evol.">
        <title>Comparative Genomics of Early-Diverging Mushroom-Forming Fungi Provides Insights into the Origins of Lignocellulose Decay Capabilities.</title>
        <authorList>
            <person name="Nagy L.G."/>
            <person name="Riley R."/>
            <person name="Tritt A."/>
            <person name="Adam C."/>
            <person name="Daum C."/>
            <person name="Floudas D."/>
            <person name="Sun H."/>
            <person name="Yadav J.S."/>
            <person name="Pangilinan J."/>
            <person name="Larsson K.H."/>
            <person name="Matsuura K."/>
            <person name="Barry K."/>
            <person name="Labutti K."/>
            <person name="Kuo R."/>
            <person name="Ohm R.A."/>
            <person name="Bhattacharya S.S."/>
            <person name="Shirouzu T."/>
            <person name="Yoshinaga Y."/>
            <person name="Martin F.M."/>
            <person name="Grigoriev I.V."/>
            <person name="Hibbett D.S."/>
        </authorList>
    </citation>
    <scope>NUCLEOTIDE SEQUENCE [LARGE SCALE GENOMIC DNA]</scope>
    <source>
        <strain evidence="1 2">HHB14362 ss-1</strain>
    </source>
</reference>
<proteinExistence type="predicted"/>
<dbReference type="AlphaFoldDB" id="A0A165PWZ6"/>
<accession>A0A165PWZ6</accession>
<dbReference type="Proteomes" id="UP000076761">
    <property type="component" value="Unassembled WGS sequence"/>
</dbReference>
<sequence>MNGTGTKSGHDSSTTVMMCADYDLTGMYFLTLPVLGCHMLMRTVQTGNRTGRSKAKIRFNKFRYLVSASSGSSEYRLFVHHNCVNDRRRLDFPNGTSITPDKVFDFSVWLDGFVYLPSANPSTGTENSGFGATHQMVILGNSLSTLTDIASVFETTAQPPGNLSAMQLNLIGTGSLRFYTININQGIGFTEPPLIAQMRNYTLNSLNTILDLASNDLQDRVIEAGYLWIITTKTWKKPLSLLNMVLGNDSSLFGFILGLLVSVAAHREQCRLGRDAPGCSAEETGAIGAFSRRDVRLVTTLSIERLRAELSEILPQSQSRGWS</sequence>
<dbReference type="OrthoDB" id="3227170at2759"/>
<organism evidence="1 2">
    <name type="scientific">Neolentinus lepideus HHB14362 ss-1</name>
    <dbReference type="NCBI Taxonomy" id="1314782"/>
    <lineage>
        <taxon>Eukaryota</taxon>
        <taxon>Fungi</taxon>
        <taxon>Dikarya</taxon>
        <taxon>Basidiomycota</taxon>
        <taxon>Agaricomycotina</taxon>
        <taxon>Agaricomycetes</taxon>
        <taxon>Gloeophyllales</taxon>
        <taxon>Gloeophyllaceae</taxon>
        <taxon>Neolentinus</taxon>
    </lineage>
</organism>
<name>A0A165PWZ6_9AGAM</name>